<dbReference type="InterPro" id="IPR013043">
    <property type="entry name" value="DUF1595"/>
</dbReference>
<feature type="non-terminal residue" evidence="4">
    <location>
        <position position="1"/>
    </location>
</feature>
<evidence type="ECO:0000313" key="4">
    <source>
        <dbReference type="EMBL" id="SVD82129.1"/>
    </source>
</evidence>
<dbReference type="InterPro" id="IPR013042">
    <property type="entry name" value="DUF1592"/>
</dbReference>
<dbReference type="EMBL" id="UINC01175483">
    <property type="protein sequence ID" value="SVD82129.1"/>
    <property type="molecule type" value="Genomic_DNA"/>
</dbReference>
<dbReference type="Pfam" id="PF07627">
    <property type="entry name" value="PSCyt3"/>
    <property type="match status" value="1"/>
</dbReference>
<evidence type="ECO:0008006" key="5">
    <source>
        <dbReference type="Google" id="ProtNLM"/>
    </source>
</evidence>
<organism evidence="4">
    <name type="scientific">marine metagenome</name>
    <dbReference type="NCBI Taxonomy" id="408172"/>
    <lineage>
        <taxon>unclassified sequences</taxon>
        <taxon>metagenomes</taxon>
        <taxon>ecological metagenomes</taxon>
    </lineage>
</organism>
<evidence type="ECO:0000259" key="3">
    <source>
        <dbReference type="Pfam" id="PF07637"/>
    </source>
</evidence>
<gene>
    <name evidence="4" type="ORF">METZ01_LOCUS434983</name>
</gene>
<feature type="domain" description="DUF1588" evidence="1">
    <location>
        <begin position="224"/>
        <end position="264"/>
    </location>
</feature>
<reference evidence="4" key="1">
    <citation type="submission" date="2018-05" db="EMBL/GenBank/DDBJ databases">
        <authorList>
            <person name="Lanie J.A."/>
            <person name="Ng W.-L."/>
            <person name="Kazmierczak K.M."/>
            <person name="Andrzejewski T.M."/>
            <person name="Davidsen T.M."/>
            <person name="Wayne K.J."/>
            <person name="Tettelin H."/>
            <person name="Glass J.I."/>
            <person name="Rusch D."/>
            <person name="Podicherti R."/>
            <person name="Tsui H.-C.T."/>
            <person name="Winkler M.E."/>
        </authorList>
    </citation>
    <scope>NUCLEOTIDE SEQUENCE</scope>
</reference>
<name>A0A382YGL7_9ZZZZ</name>
<dbReference type="InterPro" id="IPR013039">
    <property type="entry name" value="DUF1588"/>
</dbReference>
<dbReference type="Pfam" id="PF07631">
    <property type="entry name" value="PSD4"/>
    <property type="match status" value="1"/>
</dbReference>
<feature type="non-terminal residue" evidence="4">
    <location>
        <position position="264"/>
    </location>
</feature>
<evidence type="ECO:0000259" key="1">
    <source>
        <dbReference type="Pfam" id="PF07627"/>
    </source>
</evidence>
<feature type="domain" description="DUF1592" evidence="2">
    <location>
        <begin position="78"/>
        <end position="205"/>
    </location>
</feature>
<proteinExistence type="predicted"/>
<accession>A0A382YGL7</accession>
<dbReference type="AlphaFoldDB" id="A0A382YGL7"/>
<sequence>AGREEDRARLALEKFMTRAWRRPVTADEVGRILALFTRIRPDSPSFEVAMRDTLALVLVTPEFLYLVEPAGEKGSRALDDWELASRLSYFLWSTMPDETLFSLAKAGKLRKSGALGGQVKRMLADPRSWQFVQNFTDQWLNLSGLKRVAVNPQFHPNFDDLLKDDMRLETQHFFGEILRTNSSALQFIDSEFAMVNRPLAAHYGIKGPRGNGFERVSLKAEDHRGGLLTQGSILLANSDGEQSHPIRRAVWLLDRLLASPPAPP</sequence>
<evidence type="ECO:0000259" key="2">
    <source>
        <dbReference type="Pfam" id="PF07631"/>
    </source>
</evidence>
<dbReference type="Pfam" id="PF07637">
    <property type="entry name" value="PSD5"/>
    <property type="match status" value="1"/>
</dbReference>
<protein>
    <recommendedName>
        <fullName evidence="5">DUF1592 domain-containing protein</fullName>
    </recommendedName>
</protein>
<feature type="domain" description="DUF1595" evidence="3">
    <location>
        <begin position="8"/>
        <end position="68"/>
    </location>
</feature>